<gene>
    <name evidence="7" type="ORF">KQX54_011229</name>
</gene>
<dbReference type="GO" id="GO:0016020">
    <property type="term" value="C:membrane"/>
    <property type="evidence" value="ECO:0007669"/>
    <property type="project" value="UniProtKB-SubCell"/>
</dbReference>
<evidence type="ECO:0000256" key="4">
    <source>
        <dbReference type="ARBA" id="ARBA00022989"/>
    </source>
</evidence>
<dbReference type="PANTHER" id="PTHR31548">
    <property type="entry name" value="CLARIN"/>
    <property type="match status" value="1"/>
</dbReference>
<proteinExistence type="inferred from homology"/>
<feature type="transmembrane region" description="Helical" evidence="6">
    <location>
        <begin position="126"/>
        <end position="148"/>
    </location>
</feature>
<accession>A0AAV7INX9</accession>
<dbReference type="InterPro" id="IPR026748">
    <property type="entry name" value="Clarin"/>
</dbReference>
<evidence type="ECO:0000256" key="1">
    <source>
        <dbReference type="ARBA" id="ARBA00004141"/>
    </source>
</evidence>
<evidence type="ECO:0000256" key="3">
    <source>
        <dbReference type="ARBA" id="ARBA00022692"/>
    </source>
</evidence>
<feature type="transmembrane region" description="Helical" evidence="6">
    <location>
        <begin position="91"/>
        <end position="114"/>
    </location>
</feature>
<dbReference type="PANTHER" id="PTHR31548:SF1">
    <property type="entry name" value="LD47387P"/>
    <property type="match status" value="1"/>
</dbReference>
<keyword evidence="3 6" id="KW-0812">Transmembrane</keyword>
<keyword evidence="5 6" id="KW-0472">Membrane</keyword>
<keyword evidence="8" id="KW-1185">Reference proteome</keyword>
<reference evidence="7 8" key="1">
    <citation type="journal article" date="2021" name="J. Hered.">
        <title>A chromosome-level genome assembly of the parasitoid wasp, Cotesia glomerata (Hymenoptera: Braconidae).</title>
        <authorList>
            <person name="Pinto B.J."/>
            <person name="Weis J.J."/>
            <person name="Gamble T."/>
            <person name="Ode P.J."/>
            <person name="Paul R."/>
            <person name="Zaspel J.M."/>
        </authorList>
    </citation>
    <scope>NUCLEOTIDE SEQUENCE [LARGE SCALE GENOMIC DNA]</scope>
    <source>
        <strain evidence="7">CgM1</strain>
    </source>
</reference>
<dbReference type="EMBL" id="JAHXZJ010001119">
    <property type="protein sequence ID" value="KAH0554544.1"/>
    <property type="molecule type" value="Genomic_DNA"/>
</dbReference>
<sequence length="229" mass="25851">MLMKREHVNYLQWSAAVSLVCAIIGTISLSTDFWINGTAKSNIIDVQDSTINYGLFTGTLVRRILLSPKPYDIYCLATKELFLSASVAATAIFFIILTIIIYYASFILILLNCFMSPAITFLNITGIYLITITAFSINLLALIIYGSYYNSWVKNNIGILDTIVGDYKSDANLGFSYWIFFVIFLLHPTIIILLKLRNKRLILQRKETGILPKLPFENFSTEAPSGVRM</sequence>
<dbReference type="AlphaFoldDB" id="A0AAV7INX9"/>
<comment type="caution">
    <text evidence="7">The sequence shown here is derived from an EMBL/GenBank/DDBJ whole genome shotgun (WGS) entry which is preliminary data.</text>
</comment>
<evidence type="ECO:0000256" key="2">
    <source>
        <dbReference type="ARBA" id="ARBA00005787"/>
    </source>
</evidence>
<feature type="transmembrane region" description="Helical" evidence="6">
    <location>
        <begin position="12"/>
        <end position="35"/>
    </location>
</feature>
<name>A0AAV7INX9_COTGL</name>
<keyword evidence="4 6" id="KW-1133">Transmembrane helix</keyword>
<protein>
    <submittedName>
        <fullName evidence="7">Uncharacterized protein</fullName>
    </submittedName>
</protein>
<comment type="similarity">
    <text evidence="2">Belongs to the clarin family.</text>
</comment>
<evidence type="ECO:0000256" key="5">
    <source>
        <dbReference type="ARBA" id="ARBA00023136"/>
    </source>
</evidence>
<dbReference type="Proteomes" id="UP000826195">
    <property type="component" value="Unassembled WGS sequence"/>
</dbReference>
<organism evidence="7 8">
    <name type="scientific">Cotesia glomerata</name>
    <name type="common">Lepidopteran parasitic wasp</name>
    <name type="synonym">Apanteles glomeratus</name>
    <dbReference type="NCBI Taxonomy" id="32391"/>
    <lineage>
        <taxon>Eukaryota</taxon>
        <taxon>Metazoa</taxon>
        <taxon>Ecdysozoa</taxon>
        <taxon>Arthropoda</taxon>
        <taxon>Hexapoda</taxon>
        <taxon>Insecta</taxon>
        <taxon>Pterygota</taxon>
        <taxon>Neoptera</taxon>
        <taxon>Endopterygota</taxon>
        <taxon>Hymenoptera</taxon>
        <taxon>Apocrita</taxon>
        <taxon>Ichneumonoidea</taxon>
        <taxon>Braconidae</taxon>
        <taxon>Microgastrinae</taxon>
        <taxon>Cotesia</taxon>
    </lineage>
</organism>
<evidence type="ECO:0000313" key="7">
    <source>
        <dbReference type="EMBL" id="KAH0554544.1"/>
    </source>
</evidence>
<dbReference type="GO" id="GO:0007605">
    <property type="term" value="P:sensory perception of sound"/>
    <property type="evidence" value="ECO:0007669"/>
    <property type="project" value="UniProtKB-ARBA"/>
</dbReference>
<comment type="subcellular location">
    <subcellularLocation>
        <location evidence="1">Membrane</location>
        <topology evidence="1">Multi-pass membrane protein</topology>
    </subcellularLocation>
</comment>
<evidence type="ECO:0000313" key="8">
    <source>
        <dbReference type="Proteomes" id="UP000826195"/>
    </source>
</evidence>
<evidence type="ECO:0000256" key="6">
    <source>
        <dbReference type="SAM" id="Phobius"/>
    </source>
</evidence>
<feature type="transmembrane region" description="Helical" evidence="6">
    <location>
        <begin position="175"/>
        <end position="196"/>
    </location>
</feature>